<dbReference type="InterPro" id="IPR020612">
    <property type="entry name" value="Methylthiotransferase_CS"/>
</dbReference>
<feature type="compositionally biased region" description="Low complexity" evidence="7">
    <location>
        <begin position="1"/>
        <end position="19"/>
    </location>
</feature>
<feature type="region of interest" description="Disordered" evidence="7">
    <location>
        <begin position="1"/>
        <end position="24"/>
    </location>
</feature>
<dbReference type="PROSITE" id="PS51449">
    <property type="entry name" value="MTTASE_N"/>
    <property type="match status" value="1"/>
</dbReference>
<evidence type="ECO:0000256" key="3">
    <source>
        <dbReference type="ARBA" id="ARBA00022691"/>
    </source>
</evidence>
<evidence type="ECO:0000256" key="7">
    <source>
        <dbReference type="SAM" id="MobiDB-lite"/>
    </source>
</evidence>
<dbReference type="PANTHER" id="PTHR43837">
    <property type="entry name" value="RIBOSOMAL PROTEIN S12 METHYLTHIOTRANSFERASE RIMO"/>
    <property type="match status" value="1"/>
</dbReference>
<comment type="cofactor">
    <cofactor evidence="1">
        <name>[4Fe-4S] cluster</name>
        <dbReference type="ChEBI" id="CHEBI:49883"/>
    </cofactor>
</comment>
<dbReference type="InterPro" id="IPR005840">
    <property type="entry name" value="Ribosomal_uS12_MeSTrfase_RimO"/>
</dbReference>
<name>A0A061QUF8_9CHLO</name>
<keyword evidence="9" id="KW-0689">Ribosomal protein</keyword>
<evidence type="ECO:0000256" key="4">
    <source>
        <dbReference type="ARBA" id="ARBA00022723"/>
    </source>
</evidence>
<keyword evidence="9" id="KW-0808">Transferase</keyword>
<evidence type="ECO:0000313" key="9">
    <source>
        <dbReference type="EMBL" id="JAC62069.1"/>
    </source>
</evidence>
<dbReference type="GO" id="GO:0005840">
    <property type="term" value="C:ribosome"/>
    <property type="evidence" value="ECO:0007669"/>
    <property type="project" value="UniProtKB-KW"/>
</dbReference>
<dbReference type="InterPro" id="IPR038135">
    <property type="entry name" value="Methylthiotransferase_N_sf"/>
</dbReference>
<dbReference type="GO" id="GO:0035599">
    <property type="term" value="F:aspartic acid methylthiotransferase activity"/>
    <property type="evidence" value="ECO:0007669"/>
    <property type="project" value="TreeGrafter"/>
</dbReference>
<dbReference type="AlphaFoldDB" id="A0A061QUF8"/>
<accession>A0A061QUF8</accession>
<evidence type="ECO:0000256" key="2">
    <source>
        <dbReference type="ARBA" id="ARBA00022485"/>
    </source>
</evidence>
<dbReference type="GO" id="GO:0051539">
    <property type="term" value="F:4 iron, 4 sulfur cluster binding"/>
    <property type="evidence" value="ECO:0007669"/>
    <property type="project" value="UniProtKB-KW"/>
</dbReference>
<sequence length="216" mass="23368">MRSSSSQQSESELVVSQQLGSTAPSLSPKLSMVSLGCPKNTVDGEVMLGDLYRQGFDITDEHEEADAIVVNTCAFVEDAKMESIEAIVEAAQLKQTGKAKKIVVTGCLAQRYSEELADQLPEADLVVGFEQYTGLPAAIRSSLGLNAGVDATEYAQRSRVQVGTATVPFRPEFDRFRLTPSHTAYLRVAEGCDHACTFCAIPGFRGRFRSKGYSTS</sequence>
<evidence type="ECO:0000259" key="8">
    <source>
        <dbReference type="PROSITE" id="PS51449"/>
    </source>
</evidence>
<dbReference type="GO" id="GO:0046872">
    <property type="term" value="F:metal ion binding"/>
    <property type="evidence" value="ECO:0007669"/>
    <property type="project" value="UniProtKB-KW"/>
</dbReference>
<keyword evidence="9" id="KW-0687">Ribonucleoprotein</keyword>
<keyword evidence="4" id="KW-0479">Metal-binding</keyword>
<dbReference type="InterPro" id="IPR023404">
    <property type="entry name" value="rSAM_horseshoe"/>
</dbReference>
<evidence type="ECO:0000256" key="5">
    <source>
        <dbReference type="ARBA" id="ARBA00023004"/>
    </source>
</evidence>
<dbReference type="EMBL" id="GBEZ01024974">
    <property type="protein sequence ID" value="JAC62069.1"/>
    <property type="molecule type" value="Transcribed_RNA"/>
</dbReference>
<dbReference type="PROSITE" id="PS01278">
    <property type="entry name" value="MTTASE_RADICAL"/>
    <property type="match status" value="1"/>
</dbReference>
<dbReference type="PANTHER" id="PTHR43837:SF1">
    <property type="entry name" value="RIBOSOMAL PROTEIN US12 METHYLTHIOTRANSFERASE RIMO"/>
    <property type="match status" value="1"/>
</dbReference>
<protein>
    <submittedName>
        <fullName evidence="9">Ribosomal protein S12 methylthiotransferase</fullName>
    </submittedName>
</protein>
<dbReference type="InterPro" id="IPR058240">
    <property type="entry name" value="rSAM_sf"/>
</dbReference>
<keyword evidence="6" id="KW-0411">Iron-sulfur</keyword>
<feature type="domain" description="MTTase N-terminal" evidence="8">
    <location>
        <begin position="28"/>
        <end position="144"/>
    </location>
</feature>
<dbReference type="FunFam" id="3.40.50.12160:FF:000003">
    <property type="entry name" value="CDK5 regulatory subunit-associated protein 1"/>
    <property type="match status" value="1"/>
</dbReference>
<dbReference type="Gene3D" id="3.80.30.20">
    <property type="entry name" value="tm_1862 like domain"/>
    <property type="match status" value="1"/>
</dbReference>
<dbReference type="InterPro" id="IPR013848">
    <property type="entry name" value="Methylthiotransferase_N"/>
</dbReference>
<evidence type="ECO:0000256" key="6">
    <source>
        <dbReference type="ARBA" id="ARBA00023014"/>
    </source>
</evidence>
<keyword evidence="5" id="KW-0408">Iron</keyword>
<dbReference type="Gene3D" id="3.40.50.12160">
    <property type="entry name" value="Methylthiotransferase, N-terminal domain"/>
    <property type="match status" value="1"/>
</dbReference>
<dbReference type="SUPFAM" id="SSF102114">
    <property type="entry name" value="Radical SAM enzymes"/>
    <property type="match status" value="1"/>
</dbReference>
<dbReference type="GO" id="GO:0005829">
    <property type="term" value="C:cytosol"/>
    <property type="evidence" value="ECO:0007669"/>
    <property type="project" value="TreeGrafter"/>
</dbReference>
<evidence type="ECO:0000256" key="1">
    <source>
        <dbReference type="ARBA" id="ARBA00001966"/>
    </source>
</evidence>
<organism evidence="9">
    <name type="scientific">Tetraselmis sp. GSL018</name>
    <dbReference type="NCBI Taxonomy" id="582737"/>
    <lineage>
        <taxon>Eukaryota</taxon>
        <taxon>Viridiplantae</taxon>
        <taxon>Chlorophyta</taxon>
        <taxon>core chlorophytes</taxon>
        <taxon>Chlorodendrophyceae</taxon>
        <taxon>Chlorodendrales</taxon>
        <taxon>Chlorodendraceae</taxon>
        <taxon>Tetraselmis</taxon>
    </lineage>
</organism>
<reference evidence="9" key="1">
    <citation type="submission" date="2014-05" db="EMBL/GenBank/DDBJ databases">
        <title>The transcriptome of the halophilic microalga Tetraselmis sp. GSL018 isolated from the Great Salt Lake, Utah.</title>
        <authorList>
            <person name="Jinkerson R.E."/>
            <person name="D'Adamo S."/>
            <person name="Posewitz M.C."/>
        </authorList>
    </citation>
    <scope>NUCLEOTIDE SEQUENCE</scope>
    <source>
        <strain evidence="9">GSL018</strain>
    </source>
</reference>
<proteinExistence type="predicted"/>
<keyword evidence="2" id="KW-0004">4Fe-4S</keyword>
<keyword evidence="3" id="KW-0949">S-adenosyl-L-methionine</keyword>
<gene>
    <name evidence="9" type="primary">RIMO</name>
    <name evidence="9" type="ORF">TSPGSL018_24368</name>
</gene>
<dbReference type="Pfam" id="PF00919">
    <property type="entry name" value="UPF0004"/>
    <property type="match status" value="1"/>
</dbReference>